<evidence type="ECO:0000256" key="2">
    <source>
        <dbReference type="ARBA" id="ARBA00022729"/>
    </source>
</evidence>
<evidence type="ECO:0000256" key="4">
    <source>
        <dbReference type="ARBA" id="ARBA00022963"/>
    </source>
</evidence>
<sequence length="357" mass="40514">MKAQSIVISLALLLETVNGNLSLNTCDRILQHGYPCENYTVTTQDGYLPTLFRTPGNPRGREKQNEVKSPPVLLMHCLLCSSDVFVLNGPNDGLPFMLAAGGYDVWFGNARGNTYSQRHIYLSPTSEKFWAFSLDEIALIDLPTTIEYILAATNEQKLHYIGYSQGSTIFMMLQCAKPEYGQKIMTSHLMAPTVFMRHVRSPIFLYLVPLLGPPSDAANFLGTFPMQNVMGMIRILGWRLCNSPPMDTHLPDFLLTTPADGSNLQIYQYLQFSLTGEFKAYDYGLQKNILKYEESKPPVYNLENIQTDLPIEFYFADNDYLATTKDLQDLHDLIGEKGNWNRVKLKKFNHFDFLASQ</sequence>
<dbReference type="VEuPathDB" id="VectorBase:MDOA016216"/>
<feature type="domain" description="Partial AB-hydrolase lipase" evidence="7">
    <location>
        <begin position="28"/>
        <end position="89"/>
    </location>
</feature>
<proteinExistence type="inferred from homology"/>
<dbReference type="GO" id="GO:0016042">
    <property type="term" value="P:lipid catabolic process"/>
    <property type="evidence" value="ECO:0007669"/>
    <property type="project" value="UniProtKB-KW"/>
</dbReference>
<protein>
    <recommendedName>
        <fullName evidence="7">Partial AB-hydrolase lipase domain-containing protein</fullName>
    </recommendedName>
</protein>
<evidence type="ECO:0000256" key="5">
    <source>
        <dbReference type="ARBA" id="ARBA00023098"/>
    </source>
</evidence>
<accession>A0A1I8NJN3</accession>
<keyword evidence="5" id="KW-0443">Lipid metabolism</keyword>
<dbReference type="VEuPathDB" id="VectorBase:MDOMA2_021257"/>
<dbReference type="InterPro" id="IPR025483">
    <property type="entry name" value="Lipase_euk"/>
</dbReference>
<dbReference type="PANTHER" id="PTHR11005">
    <property type="entry name" value="LYSOSOMAL ACID LIPASE-RELATED"/>
    <property type="match status" value="1"/>
</dbReference>
<dbReference type="STRING" id="7370.A0A1I8NJN3"/>
<evidence type="ECO:0000256" key="3">
    <source>
        <dbReference type="ARBA" id="ARBA00022801"/>
    </source>
</evidence>
<name>A0A1I8NJN3_MUSDO</name>
<evidence type="ECO:0000256" key="1">
    <source>
        <dbReference type="ARBA" id="ARBA00010701"/>
    </source>
</evidence>
<dbReference type="SUPFAM" id="SSF53474">
    <property type="entry name" value="alpha/beta-Hydrolases"/>
    <property type="match status" value="1"/>
</dbReference>
<dbReference type="Pfam" id="PF04083">
    <property type="entry name" value="Abhydro_lipase"/>
    <property type="match status" value="1"/>
</dbReference>
<evidence type="ECO:0000256" key="6">
    <source>
        <dbReference type="ARBA" id="ARBA00023180"/>
    </source>
</evidence>
<evidence type="ECO:0000313" key="8">
    <source>
        <dbReference type="EnsemblMetazoa" id="MDOA016216-PA"/>
    </source>
</evidence>
<dbReference type="EnsemblMetazoa" id="MDOA016216-RA">
    <property type="protein sequence ID" value="MDOA016216-PA"/>
    <property type="gene ID" value="MDOA016216"/>
</dbReference>
<dbReference type="PIRSF" id="PIRSF000862">
    <property type="entry name" value="Steryl_ester_lip"/>
    <property type="match status" value="1"/>
</dbReference>
<dbReference type="InterPro" id="IPR029058">
    <property type="entry name" value="AB_hydrolase_fold"/>
</dbReference>
<keyword evidence="3" id="KW-0378">Hydrolase</keyword>
<dbReference type="InterPro" id="IPR006693">
    <property type="entry name" value="AB_hydrolase_lipase"/>
</dbReference>
<comment type="similarity">
    <text evidence="1">Belongs to the AB hydrolase superfamily. Lipase family.</text>
</comment>
<keyword evidence="6" id="KW-0325">Glycoprotein</keyword>
<dbReference type="GO" id="GO:0016788">
    <property type="term" value="F:hydrolase activity, acting on ester bonds"/>
    <property type="evidence" value="ECO:0007669"/>
    <property type="project" value="InterPro"/>
</dbReference>
<organism evidence="8">
    <name type="scientific">Musca domestica</name>
    <name type="common">House fly</name>
    <dbReference type="NCBI Taxonomy" id="7370"/>
    <lineage>
        <taxon>Eukaryota</taxon>
        <taxon>Metazoa</taxon>
        <taxon>Ecdysozoa</taxon>
        <taxon>Arthropoda</taxon>
        <taxon>Hexapoda</taxon>
        <taxon>Insecta</taxon>
        <taxon>Pterygota</taxon>
        <taxon>Neoptera</taxon>
        <taxon>Endopterygota</taxon>
        <taxon>Diptera</taxon>
        <taxon>Brachycera</taxon>
        <taxon>Muscomorpha</taxon>
        <taxon>Muscoidea</taxon>
        <taxon>Muscidae</taxon>
        <taxon>Musca</taxon>
    </lineage>
</organism>
<dbReference type="Gene3D" id="3.40.50.1820">
    <property type="entry name" value="alpha/beta hydrolase"/>
    <property type="match status" value="1"/>
</dbReference>
<reference evidence="8" key="1">
    <citation type="submission" date="2020-05" db="UniProtKB">
        <authorList>
            <consortium name="EnsemblMetazoa"/>
        </authorList>
    </citation>
    <scope>IDENTIFICATION</scope>
    <source>
        <strain evidence="8">Aabys</strain>
    </source>
</reference>
<keyword evidence="2" id="KW-0732">Signal</keyword>
<dbReference type="FunFam" id="3.40.50.1820:FF:000057">
    <property type="entry name" value="Lipase"/>
    <property type="match status" value="1"/>
</dbReference>
<keyword evidence="4" id="KW-0442">Lipid degradation</keyword>
<dbReference type="AlphaFoldDB" id="A0A1I8NJN3"/>
<evidence type="ECO:0000259" key="7">
    <source>
        <dbReference type="Pfam" id="PF04083"/>
    </source>
</evidence>